<protein>
    <submittedName>
        <fullName evidence="5">Bifunctional enoyl-CoA hydratase/phosphate acetyltransferase</fullName>
    </submittedName>
</protein>
<dbReference type="Gene3D" id="3.40.718.10">
    <property type="entry name" value="Isopropylmalate Dehydrogenase"/>
    <property type="match status" value="1"/>
</dbReference>
<accession>A0ABS6G6W1</accession>
<sequence length="303" mass="33023">MIFKSFKDLIEKVQNSKVKKRVVVVVAQDEHTLEAVFRAKKDNIVDPILIGDKIKIKEVLDNLKESLDESSIIDVKEDSEAAIKAVEFINENKADFIMKGKIQTADLLKAVVDKEKGLRTGNVMSHIAIHEIPTYHKLLAVTDGGMMMYPDVDTKKQIIENAVSTFIDMGYEEPKVAVLAAVENENPKMPETVDASKLKKMNIEGEIKNCIVEGPISYDLTMSKESAEIKGFNSPVTGDADILIVPNITAGNILGKSLVYSAGAKMAGFIVGAKVPIVLTSRGASSEEKYLSLVLSASAVKSL</sequence>
<dbReference type="PIRSF" id="PIRSF000428">
    <property type="entry name" value="P_Ac_trans"/>
    <property type="match status" value="1"/>
</dbReference>
<feature type="domain" description="Phosphate acetyl/butaryl transferase" evidence="4">
    <location>
        <begin position="9"/>
        <end position="79"/>
    </location>
</feature>
<proteinExistence type="inferred from homology"/>
<dbReference type="RefSeq" id="WP_212381085.1">
    <property type="nucleotide sequence ID" value="NZ_JAHLQK010000010.1"/>
</dbReference>
<organism evidence="5 6">
    <name type="scientific">Alkaliphilus flagellatus</name>
    <dbReference type="NCBI Taxonomy" id="2841507"/>
    <lineage>
        <taxon>Bacteria</taxon>
        <taxon>Bacillati</taxon>
        <taxon>Bacillota</taxon>
        <taxon>Clostridia</taxon>
        <taxon>Peptostreptococcales</taxon>
        <taxon>Natronincolaceae</taxon>
        <taxon>Alkaliphilus</taxon>
    </lineage>
</organism>
<keyword evidence="2" id="KW-0808">Transferase</keyword>
<comment type="similarity">
    <text evidence="1">Belongs to the phosphate acetyltransferase and butyryltransferase family.</text>
</comment>
<feature type="domain" description="Phosphate acetyl/butaryl transferase" evidence="4">
    <location>
        <begin position="81"/>
        <end position="295"/>
    </location>
</feature>
<evidence type="ECO:0000313" key="6">
    <source>
        <dbReference type="Proteomes" id="UP000779508"/>
    </source>
</evidence>
<dbReference type="InterPro" id="IPR002505">
    <property type="entry name" value="PTA_PTB"/>
</dbReference>
<dbReference type="SUPFAM" id="SSF53659">
    <property type="entry name" value="Isocitrate/Isopropylmalate dehydrogenase-like"/>
    <property type="match status" value="1"/>
</dbReference>
<keyword evidence="3" id="KW-0012">Acyltransferase</keyword>
<evidence type="ECO:0000259" key="4">
    <source>
        <dbReference type="Pfam" id="PF01515"/>
    </source>
</evidence>
<dbReference type="InterPro" id="IPR012147">
    <property type="entry name" value="P_Ac_Bu_trans"/>
</dbReference>
<name>A0ABS6G6W1_9FIRM</name>
<dbReference type="NCBIfam" id="NF006045">
    <property type="entry name" value="PRK08190.1"/>
    <property type="match status" value="1"/>
</dbReference>
<comment type="caution">
    <text evidence="5">The sequence shown here is derived from an EMBL/GenBank/DDBJ whole genome shotgun (WGS) entry which is preliminary data.</text>
</comment>
<dbReference type="Pfam" id="PF01515">
    <property type="entry name" value="PTA_PTB"/>
    <property type="match status" value="2"/>
</dbReference>
<evidence type="ECO:0000313" key="5">
    <source>
        <dbReference type="EMBL" id="MBU5678230.1"/>
    </source>
</evidence>
<keyword evidence="6" id="KW-1185">Reference proteome</keyword>
<dbReference type="PANTHER" id="PTHR43356:SF2">
    <property type="entry name" value="PHOSPHATE ACETYLTRANSFERASE"/>
    <property type="match status" value="1"/>
</dbReference>
<reference evidence="5 6" key="1">
    <citation type="submission" date="2021-06" db="EMBL/GenBank/DDBJ databases">
        <authorList>
            <person name="Sun Q."/>
            <person name="Li D."/>
        </authorList>
    </citation>
    <scope>NUCLEOTIDE SEQUENCE [LARGE SCALE GENOMIC DNA]</scope>
    <source>
        <strain evidence="5 6">MSJ-5</strain>
    </source>
</reference>
<evidence type="ECO:0000256" key="2">
    <source>
        <dbReference type="ARBA" id="ARBA00022679"/>
    </source>
</evidence>
<evidence type="ECO:0000256" key="1">
    <source>
        <dbReference type="ARBA" id="ARBA00005656"/>
    </source>
</evidence>
<dbReference type="PANTHER" id="PTHR43356">
    <property type="entry name" value="PHOSPHATE ACETYLTRANSFERASE"/>
    <property type="match status" value="1"/>
</dbReference>
<dbReference type="EMBL" id="JAHLQK010000010">
    <property type="protein sequence ID" value="MBU5678230.1"/>
    <property type="molecule type" value="Genomic_DNA"/>
</dbReference>
<gene>
    <name evidence="5" type="ORF">KQI88_17615</name>
</gene>
<evidence type="ECO:0000256" key="3">
    <source>
        <dbReference type="ARBA" id="ARBA00023315"/>
    </source>
</evidence>
<dbReference type="InterPro" id="IPR050500">
    <property type="entry name" value="Phos_Acetyltrans/Butyryltrans"/>
</dbReference>
<dbReference type="Proteomes" id="UP000779508">
    <property type="component" value="Unassembled WGS sequence"/>
</dbReference>